<proteinExistence type="predicted"/>
<accession>A0A4C1YRE6</accession>
<sequence length="82" mass="8996">MDKRACGSWESRWPPLPMNACNPGGDISRHIGGASRAHSATMALGIMREAVARESLSYSALEHALRDEQFVERPECSELIIA</sequence>
<name>A0A4C1YRE6_EUMVA</name>
<evidence type="ECO:0000313" key="1">
    <source>
        <dbReference type="EMBL" id="GBP78698.1"/>
    </source>
</evidence>
<dbReference type="AlphaFoldDB" id="A0A4C1YRE6"/>
<organism evidence="1 2">
    <name type="scientific">Eumeta variegata</name>
    <name type="common">Bagworm moth</name>
    <name type="synonym">Eumeta japonica</name>
    <dbReference type="NCBI Taxonomy" id="151549"/>
    <lineage>
        <taxon>Eukaryota</taxon>
        <taxon>Metazoa</taxon>
        <taxon>Ecdysozoa</taxon>
        <taxon>Arthropoda</taxon>
        <taxon>Hexapoda</taxon>
        <taxon>Insecta</taxon>
        <taxon>Pterygota</taxon>
        <taxon>Neoptera</taxon>
        <taxon>Endopterygota</taxon>
        <taxon>Lepidoptera</taxon>
        <taxon>Glossata</taxon>
        <taxon>Ditrysia</taxon>
        <taxon>Tineoidea</taxon>
        <taxon>Psychidae</taxon>
        <taxon>Oiketicinae</taxon>
        <taxon>Eumeta</taxon>
    </lineage>
</organism>
<protein>
    <submittedName>
        <fullName evidence="1">Uncharacterized protein</fullName>
    </submittedName>
</protein>
<gene>
    <name evidence="1" type="ORF">EVAR_90567_1</name>
</gene>
<dbReference type="Proteomes" id="UP000299102">
    <property type="component" value="Unassembled WGS sequence"/>
</dbReference>
<reference evidence="1 2" key="1">
    <citation type="journal article" date="2019" name="Commun. Biol.">
        <title>The bagworm genome reveals a unique fibroin gene that provides high tensile strength.</title>
        <authorList>
            <person name="Kono N."/>
            <person name="Nakamura H."/>
            <person name="Ohtoshi R."/>
            <person name="Tomita M."/>
            <person name="Numata K."/>
            <person name="Arakawa K."/>
        </authorList>
    </citation>
    <scope>NUCLEOTIDE SEQUENCE [LARGE SCALE GENOMIC DNA]</scope>
</reference>
<keyword evidence="2" id="KW-1185">Reference proteome</keyword>
<dbReference type="EMBL" id="BGZK01001381">
    <property type="protein sequence ID" value="GBP78698.1"/>
    <property type="molecule type" value="Genomic_DNA"/>
</dbReference>
<comment type="caution">
    <text evidence="1">The sequence shown here is derived from an EMBL/GenBank/DDBJ whole genome shotgun (WGS) entry which is preliminary data.</text>
</comment>
<evidence type="ECO:0000313" key="2">
    <source>
        <dbReference type="Proteomes" id="UP000299102"/>
    </source>
</evidence>